<evidence type="ECO:0000313" key="7">
    <source>
        <dbReference type="Proteomes" id="UP000179797"/>
    </source>
</evidence>
<gene>
    <name evidence="6" type="ORF">NH26_21350</name>
</gene>
<dbReference type="InterPro" id="IPR001764">
    <property type="entry name" value="Glyco_hydro_3_N"/>
</dbReference>
<dbReference type="RefSeq" id="WP_044226366.1">
    <property type="nucleotide sequence ID" value="NZ_JRYR02000002.1"/>
</dbReference>
<dbReference type="SMART" id="SM00758">
    <property type="entry name" value="PA14"/>
    <property type="match status" value="1"/>
</dbReference>
<comment type="caution">
    <text evidence="6">The sequence shown here is derived from an EMBL/GenBank/DDBJ whole genome shotgun (WGS) entry which is preliminary data.</text>
</comment>
<reference evidence="6 7" key="1">
    <citation type="journal article" date="2012" name="Int. J. Syst. Evol. Microbiol.">
        <title>Flammeovirga pacifica sp. nov., isolated from deep-sea sediment.</title>
        <authorList>
            <person name="Xu H."/>
            <person name="Fu Y."/>
            <person name="Yang N."/>
            <person name="Ding Z."/>
            <person name="Lai Q."/>
            <person name="Zeng R."/>
        </authorList>
    </citation>
    <scope>NUCLEOTIDE SEQUENCE [LARGE SCALE GENOMIC DNA]</scope>
    <source>
        <strain evidence="7">DSM 24597 / LMG 26175 / WPAGA1</strain>
    </source>
</reference>
<dbReference type="Gene3D" id="3.20.20.300">
    <property type="entry name" value="Glycoside hydrolase, family 3, N-terminal domain"/>
    <property type="match status" value="1"/>
</dbReference>
<dbReference type="Proteomes" id="UP000179797">
    <property type="component" value="Unassembled WGS sequence"/>
</dbReference>
<dbReference type="InterPro" id="IPR036881">
    <property type="entry name" value="Glyco_hydro_3_C_sf"/>
</dbReference>
<dbReference type="Gene3D" id="2.60.40.10">
    <property type="entry name" value="Immunoglobulins"/>
    <property type="match status" value="1"/>
</dbReference>
<evidence type="ECO:0000256" key="2">
    <source>
        <dbReference type="ARBA" id="ARBA00022801"/>
    </source>
</evidence>
<evidence type="ECO:0000256" key="4">
    <source>
        <dbReference type="RuleBase" id="RU361161"/>
    </source>
</evidence>
<feature type="domain" description="PA14" evidence="5">
    <location>
        <begin position="482"/>
        <end position="619"/>
    </location>
</feature>
<dbReference type="InterPro" id="IPR019800">
    <property type="entry name" value="Glyco_hydro_3_AS"/>
</dbReference>
<dbReference type="PROSITE" id="PS00775">
    <property type="entry name" value="GLYCOSYL_HYDROL_F3"/>
    <property type="match status" value="1"/>
</dbReference>
<dbReference type="Pfam" id="PF07691">
    <property type="entry name" value="PA14"/>
    <property type="match status" value="1"/>
</dbReference>
<keyword evidence="2 4" id="KW-0378">Hydrolase</keyword>
<dbReference type="InterPro" id="IPR036962">
    <property type="entry name" value="Glyco_hydro_3_N_sf"/>
</dbReference>
<dbReference type="AlphaFoldDB" id="A0A1S1YSZ4"/>
<keyword evidence="3" id="KW-0119">Carbohydrate metabolism</keyword>
<evidence type="ECO:0000256" key="3">
    <source>
        <dbReference type="ARBA" id="ARBA00023277"/>
    </source>
</evidence>
<dbReference type="PROSITE" id="PS51820">
    <property type="entry name" value="PA14"/>
    <property type="match status" value="1"/>
</dbReference>
<dbReference type="Pfam" id="PF14310">
    <property type="entry name" value="Fn3-like"/>
    <property type="match status" value="1"/>
</dbReference>
<dbReference type="SUPFAM" id="SSF51445">
    <property type="entry name" value="(Trans)glycosidases"/>
    <property type="match status" value="1"/>
</dbReference>
<protein>
    <recommendedName>
        <fullName evidence="5">PA14 domain-containing protein</fullName>
    </recommendedName>
</protein>
<dbReference type="OrthoDB" id="9805821at2"/>
<keyword evidence="4" id="KW-0326">Glycosidase</keyword>
<proteinExistence type="inferred from homology"/>
<dbReference type="PRINTS" id="PR00133">
    <property type="entry name" value="GLHYDRLASE3"/>
</dbReference>
<evidence type="ECO:0000256" key="1">
    <source>
        <dbReference type="ARBA" id="ARBA00005336"/>
    </source>
</evidence>
<dbReference type="STRING" id="915059.NH26_21350"/>
<dbReference type="Pfam" id="PF00933">
    <property type="entry name" value="Glyco_hydro_3"/>
    <property type="match status" value="1"/>
</dbReference>
<organism evidence="6 7">
    <name type="scientific">Flammeovirga pacifica</name>
    <dbReference type="NCBI Taxonomy" id="915059"/>
    <lineage>
        <taxon>Bacteria</taxon>
        <taxon>Pseudomonadati</taxon>
        <taxon>Bacteroidota</taxon>
        <taxon>Cytophagia</taxon>
        <taxon>Cytophagales</taxon>
        <taxon>Flammeovirgaceae</taxon>
        <taxon>Flammeovirga</taxon>
    </lineage>
</organism>
<keyword evidence="7" id="KW-1185">Reference proteome</keyword>
<dbReference type="InterPro" id="IPR050288">
    <property type="entry name" value="Cellulose_deg_GH3"/>
</dbReference>
<dbReference type="Pfam" id="PF01915">
    <property type="entry name" value="Glyco_hydro_3_C"/>
    <property type="match status" value="1"/>
</dbReference>
<evidence type="ECO:0000259" key="5">
    <source>
        <dbReference type="PROSITE" id="PS51820"/>
    </source>
</evidence>
<dbReference type="PANTHER" id="PTHR42715:SF10">
    <property type="entry name" value="BETA-GLUCOSIDASE"/>
    <property type="match status" value="1"/>
</dbReference>
<evidence type="ECO:0000313" key="6">
    <source>
        <dbReference type="EMBL" id="OHX64154.1"/>
    </source>
</evidence>
<dbReference type="EMBL" id="JRYR02000002">
    <property type="protein sequence ID" value="OHX64154.1"/>
    <property type="molecule type" value="Genomic_DNA"/>
</dbReference>
<dbReference type="InterPro" id="IPR017853">
    <property type="entry name" value="GH"/>
</dbReference>
<name>A0A1S1YSZ4_FLAPC</name>
<accession>A0A1S1YSZ4</accession>
<dbReference type="InterPro" id="IPR026891">
    <property type="entry name" value="Fn3-like"/>
</dbReference>
<dbReference type="InterPro" id="IPR013783">
    <property type="entry name" value="Ig-like_fold"/>
</dbReference>
<dbReference type="GO" id="GO:0008422">
    <property type="term" value="F:beta-glucosidase activity"/>
    <property type="evidence" value="ECO:0007669"/>
    <property type="project" value="UniProtKB-ARBA"/>
</dbReference>
<dbReference type="SUPFAM" id="SSF52279">
    <property type="entry name" value="Beta-D-glucan exohydrolase, C-terminal domain"/>
    <property type="match status" value="1"/>
</dbReference>
<comment type="similarity">
    <text evidence="1 4">Belongs to the glycosyl hydrolase 3 family.</text>
</comment>
<dbReference type="PANTHER" id="PTHR42715">
    <property type="entry name" value="BETA-GLUCOSIDASE"/>
    <property type="match status" value="1"/>
</dbReference>
<dbReference type="SMART" id="SM01217">
    <property type="entry name" value="Fn3_like"/>
    <property type="match status" value="1"/>
</dbReference>
<dbReference type="FunFam" id="2.60.40.10:FF:000495">
    <property type="entry name" value="Periplasmic beta-glucosidase"/>
    <property type="match status" value="1"/>
</dbReference>
<dbReference type="GO" id="GO:0005975">
    <property type="term" value="P:carbohydrate metabolic process"/>
    <property type="evidence" value="ECO:0007669"/>
    <property type="project" value="InterPro"/>
</dbReference>
<dbReference type="InterPro" id="IPR037524">
    <property type="entry name" value="PA14/GLEYA"/>
</dbReference>
<sequence length="878" mass="98156">MKRLILSIVALACFSCTSNEKWKDSSLAPQERAEALLKEMTLEEKVRQMNMTRGDKLKTDDQLDITKIKDQIGEIGLGSIHDFYPKTAKEYNVVQKNTIENSRLHIPVMLMEEMLHGYHTDGATVFPMPLAMGASWNKELLHQVGEVIGKEARVNGAHVALGPTLGIAREPRWGRVAELYSEDTHLATEMGYNLIVGMGGQNPSSPYSMIAGPKHFAVHSAPITGSNASPVLLGERTSRTDFLPVFEKAVKEGGALNLMSSYSELDGVPCTGNKWLLTDVLRKEWGFNGFTVSDLGAMRFLWNVHHYAESPRDAIKKATEAGLDMQFYDFPDSMYQATLVDLVKTGDMDVRHIDRAVKGILYTKFVLGLFEEPYVTQERIDKHYHSKANQKVAYDIAAESIVLLENDGILPLKKNQHKKIAVLGPLAAEAELGGYTHASAEGVSILEGLKKASPKTTFTYEKAANIVERGTAIQAKYLFHDNGKKGLKASFFNNMELKGDPVLEMIHDKIDFEWPWNPYPGVEDDFFSARWEGYIKTDVDVKGWLGTTSDDGSRIYINDELVLDAWNGSTPIKKVPFTFKKGKKYKLKYDYYDNQWHATASLRWSKKDNGIQNAIRLAKEAELSIIVVGENTKTVNENRDVAHLGLSGDQLEMIKAVAKVGKPYVVVLQNGRPLSTNWVSEHANALVEAWFAGEQGGYAIADMLYGEVNPSGKMPISVAKSVGQLPVYYNQKPTTIYRYVDQDDKCLYNFGYGLSYSTFEYGKPKVQVKESNGDFTVSVSIDVTNTSKVAGKETVQLYVRDMISSVTVPPLSLKSFDKKLIKAGETINYTFELDKDDLKLWNQEKQWVVEAGQFKAMVGPSSTELQSIEFELNKSYKL</sequence>
<dbReference type="InterPro" id="IPR011658">
    <property type="entry name" value="PA14_dom"/>
</dbReference>
<dbReference type="Gene3D" id="3.40.50.1700">
    <property type="entry name" value="Glycoside hydrolase family 3 C-terminal domain"/>
    <property type="match status" value="2"/>
</dbReference>
<dbReference type="InterPro" id="IPR002772">
    <property type="entry name" value="Glyco_hydro_3_C"/>
</dbReference>